<dbReference type="OrthoDB" id="295029at2759"/>
<accession>M1UTN9</accession>
<feature type="compositionally biased region" description="Polar residues" evidence="3">
    <location>
        <begin position="804"/>
        <end position="813"/>
    </location>
</feature>
<dbReference type="PANTHER" id="PTHR12634:SF8">
    <property type="entry name" value="FIERY MOUNTAIN, ISOFORM D"/>
    <property type="match status" value="1"/>
</dbReference>
<feature type="region of interest" description="Disordered" evidence="3">
    <location>
        <begin position="1"/>
        <end position="90"/>
    </location>
</feature>
<evidence type="ECO:0000313" key="5">
    <source>
        <dbReference type="Proteomes" id="UP000007014"/>
    </source>
</evidence>
<evidence type="ECO:0000256" key="2">
    <source>
        <dbReference type="ARBA" id="ARBA00023306"/>
    </source>
</evidence>
<comment type="similarity">
    <text evidence="1">Belongs to the SAPS family.</text>
</comment>
<evidence type="ECO:0000256" key="3">
    <source>
        <dbReference type="SAM" id="MobiDB-lite"/>
    </source>
</evidence>
<dbReference type="RefSeq" id="XP_005537217.1">
    <property type="nucleotide sequence ID" value="XM_005537160.1"/>
</dbReference>
<gene>
    <name evidence="4" type="ORF">CYME_CMN046C</name>
</gene>
<dbReference type="eggNOG" id="KOG2073">
    <property type="taxonomic scope" value="Eukaryota"/>
</dbReference>
<feature type="region of interest" description="Disordered" evidence="3">
    <location>
        <begin position="895"/>
        <end position="1028"/>
    </location>
</feature>
<reference evidence="4 5" key="2">
    <citation type="journal article" date="2007" name="BMC Biol.">
        <title>A 100%-complete sequence reveals unusually simple genomic features in the hot-spring red alga Cyanidioschyzon merolae.</title>
        <authorList>
            <person name="Nozaki H."/>
            <person name="Takano H."/>
            <person name="Misumi O."/>
            <person name="Terasawa K."/>
            <person name="Matsuzaki M."/>
            <person name="Maruyama S."/>
            <person name="Nishida K."/>
            <person name="Yagisawa F."/>
            <person name="Yoshida Y."/>
            <person name="Fujiwara T."/>
            <person name="Takio S."/>
            <person name="Tamura K."/>
            <person name="Chung S.J."/>
            <person name="Nakamura S."/>
            <person name="Kuroiwa H."/>
            <person name="Tanaka K."/>
            <person name="Sato N."/>
            <person name="Kuroiwa T."/>
        </authorList>
    </citation>
    <scope>NUCLEOTIDE SEQUENCE [LARGE SCALE GENOMIC DNA]</scope>
    <source>
        <strain evidence="4 5">10D</strain>
    </source>
</reference>
<reference evidence="4 5" key="1">
    <citation type="journal article" date="2004" name="Nature">
        <title>Genome sequence of the ultrasmall unicellular red alga Cyanidioschyzon merolae 10D.</title>
        <authorList>
            <person name="Matsuzaki M."/>
            <person name="Misumi O."/>
            <person name="Shin-i T."/>
            <person name="Maruyama S."/>
            <person name="Takahara M."/>
            <person name="Miyagishima S."/>
            <person name="Mori T."/>
            <person name="Nishida K."/>
            <person name="Yagisawa F."/>
            <person name="Nishida K."/>
            <person name="Yoshida Y."/>
            <person name="Nishimura Y."/>
            <person name="Nakao S."/>
            <person name="Kobayashi T."/>
            <person name="Momoyama Y."/>
            <person name="Higashiyama T."/>
            <person name="Minoda A."/>
            <person name="Sano M."/>
            <person name="Nomoto H."/>
            <person name="Oishi K."/>
            <person name="Hayashi H."/>
            <person name="Ohta F."/>
            <person name="Nishizaka S."/>
            <person name="Haga S."/>
            <person name="Miura S."/>
            <person name="Morishita T."/>
            <person name="Kabeya Y."/>
            <person name="Terasawa K."/>
            <person name="Suzuki Y."/>
            <person name="Ishii Y."/>
            <person name="Asakawa S."/>
            <person name="Takano H."/>
            <person name="Ohta N."/>
            <person name="Kuroiwa H."/>
            <person name="Tanaka K."/>
            <person name="Shimizu N."/>
            <person name="Sugano S."/>
            <person name="Sato N."/>
            <person name="Nozaki H."/>
            <person name="Ogasawara N."/>
            <person name="Kohara Y."/>
            <person name="Kuroiwa T."/>
        </authorList>
    </citation>
    <scope>NUCLEOTIDE SEQUENCE [LARGE SCALE GENOMIC DNA]</scope>
    <source>
        <strain evidence="4 5">10D</strain>
    </source>
</reference>
<feature type="compositionally biased region" description="Low complexity" evidence="3">
    <location>
        <begin position="439"/>
        <end position="473"/>
    </location>
</feature>
<name>M1UTN9_CYAM1</name>
<feature type="compositionally biased region" description="Basic and acidic residues" evidence="3">
    <location>
        <begin position="830"/>
        <end position="841"/>
    </location>
</feature>
<dbReference type="KEGG" id="cme:CYME_CMN046C"/>
<feature type="compositionally biased region" description="Polar residues" evidence="3">
    <location>
        <begin position="992"/>
        <end position="1007"/>
    </location>
</feature>
<dbReference type="PANTHER" id="PTHR12634">
    <property type="entry name" value="SIT4 YEAST -ASSOCIATING PROTEIN-RELATED"/>
    <property type="match status" value="1"/>
</dbReference>
<feature type="region of interest" description="Disordered" evidence="3">
    <location>
        <begin position="424"/>
        <end position="479"/>
    </location>
</feature>
<dbReference type="InterPro" id="IPR007587">
    <property type="entry name" value="SAPS"/>
</dbReference>
<keyword evidence="2" id="KW-0131">Cell cycle</keyword>
<organism evidence="4 5">
    <name type="scientific">Cyanidioschyzon merolae (strain NIES-3377 / 10D)</name>
    <name type="common">Unicellular red alga</name>
    <dbReference type="NCBI Taxonomy" id="280699"/>
    <lineage>
        <taxon>Eukaryota</taxon>
        <taxon>Rhodophyta</taxon>
        <taxon>Bangiophyceae</taxon>
        <taxon>Cyanidiales</taxon>
        <taxon>Cyanidiaceae</taxon>
        <taxon>Cyanidioschyzon</taxon>
    </lineage>
</organism>
<feature type="compositionally biased region" description="Basic and acidic residues" evidence="3">
    <location>
        <begin position="22"/>
        <end position="42"/>
    </location>
</feature>
<dbReference type="GO" id="GO:0019888">
    <property type="term" value="F:protein phosphatase regulator activity"/>
    <property type="evidence" value="ECO:0007669"/>
    <property type="project" value="TreeGrafter"/>
</dbReference>
<sequence length="1028" mass="112813">MFFRPPYLGSSRIDEILDEAEREGRVGDQERSIFHSSDRQASQDRTSPSAGDGRAASSQRQGDVSEESDATASGGTSVDPVRQFQADEQQQSRIRRTVRTILAEDDLIPECKAMNLRLFEYFSQPTALRSLVQFAIGCDDDEEHKYAGMATEVLCSDVERLNEAFISNVDVLELFLGFVRRKPPLAADLVSNFAKIFLCMLRAKSEELLSAVDEHKSWFFSQGILQHLQHSALSNLIIELLIQNEIVISRKAVHIYAQAELLKRLVDLFVNETESPDDETLSNVMSIIVSLSGRAVPLAEAADIFHSVGGIPDELEGGSILETAARANQQHQLRTAASGQTSICPDERDESSATAMNQERKALKSLDLLRQPELLARLLSAFRQSDAHLLYGLSMLTELVSINKELSHEYETVQHHWEQTSLRLSTANERQDADTARAPLSLPSSSLLRPSSETTAFASSAEDSDTSSTSSSELGRTPAAAHSIRSKMGEFETALQAHLPYLLSRLEDDAESGHFGVIRLKLVEFLIQMMLDVSPQLCSRLLAMGIPATLTRLLRAYPWVSVFHHLYHRALQETLLTPFQSFLQAVQPALDEANLQAIADGTLIPDRLRAWFLEANIVQSFVQLQQVALNAESGRISPEDMRALVRAVPQLECTDHAARAPPSRIRVALSAHLAEMILEIYEQVFVPLSKMTATCTSGQEDAALATGAPGWQPATTKEATAGTATVVPLLQRTKRSKVPLLAFLSPLLGLDEEGGTMLAAWAALEAIATGPVYAEKSKQHRQLGGRRPSGLSSHSLSEDLAQLPTLTTDNATSMGEGDDEDGDVGMIGGVEDRQDVLEDRRRPRLQGRPPDGAVFQEDASSFVEQHDRMDPLFEDMDEDRDEYLPAPPFIDNEQQQASCGAKDAGTGPSSAPELSVDDMMTGLSEGEQESLTHFTDYLSQRARRTPANSNQSGERSQRKDARDNQEYSVTSAGALDLPTAASRSGAVERESASQPAPRNASQLNAFRQSEAPDNDWVAFADDQHESGD</sequence>
<dbReference type="EMBL" id="AP006496">
    <property type="protein sequence ID" value="BAM81181.1"/>
    <property type="molecule type" value="Genomic_DNA"/>
</dbReference>
<dbReference type="GO" id="GO:0019903">
    <property type="term" value="F:protein phosphatase binding"/>
    <property type="evidence" value="ECO:0007669"/>
    <property type="project" value="InterPro"/>
</dbReference>
<dbReference type="GeneID" id="16995204"/>
<dbReference type="Proteomes" id="UP000007014">
    <property type="component" value="Chromosome 14"/>
</dbReference>
<feature type="compositionally biased region" description="Basic and acidic residues" evidence="3">
    <location>
        <begin position="955"/>
        <end position="965"/>
    </location>
</feature>
<proteinExistence type="inferred from homology"/>
<evidence type="ECO:0000313" key="4">
    <source>
        <dbReference type="EMBL" id="BAM81181.1"/>
    </source>
</evidence>
<evidence type="ECO:0000256" key="1">
    <source>
        <dbReference type="ARBA" id="ARBA00006180"/>
    </source>
</evidence>
<dbReference type="STRING" id="280699.M1UTN9"/>
<feature type="region of interest" description="Disordered" evidence="3">
    <location>
        <begin position="331"/>
        <end position="353"/>
    </location>
</feature>
<protein>
    <submittedName>
        <fullName evidence="4">Sporulation-induced transcript 4-associated protein SAPLb</fullName>
    </submittedName>
</protein>
<dbReference type="HOGENOM" id="CLU_294813_0_0_1"/>
<dbReference type="AlphaFoldDB" id="M1UTN9"/>
<feature type="region of interest" description="Disordered" evidence="3">
    <location>
        <begin position="801"/>
        <end position="866"/>
    </location>
</feature>
<keyword evidence="5" id="KW-1185">Reference proteome</keyword>
<dbReference type="Gramene" id="CMN046CT">
    <property type="protein sequence ID" value="CMN046CT"/>
    <property type="gene ID" value="CMN046C"/>
</dbReference>
<feature type="compositionally biased region" description="Polar residues" evidence="3">
    <location>
        <begin position="331"/>
        <end position="343"/>
    </location>
</feature>